<dbReference type="STRING" id="1458985.BJP34_16910"/>
<reference evidence="2" key="1">
    <citation type="submission" date="2016-10" db="EMBL/GenBank/DDBJ databases">
        <title>Comparative genomics uncovers the prolific and rare metabolic potential of the cyanobacterial genus Moorea.</title>
        <authorList>
            <person name="Leao T."/>
            <person name="Castelao G."/>
            <person name="Korobeynikov A."/>
            <person name="Monroe E.A."/>
            <person name="Podell S."/>
            <person name="Glukhov E."/>
            <person name="Allen E."/>
            <person name="Gerwick W.H."/>
            <person name="Gerwick L."/>
        </authorList>
    </citation>
    <scope>NUCLEOTIDE SEQUENCE [LARGE SCALE GENOMIC DNA]</scope>
    <source>
        <strain evidence="2">PAL-8-15-08-1</strain>
    </source>
</reference>
<accession>A0A1D8TTC5</accession>
<organism evidence="1 2">
    <name type="scientific">Moorena producens PAL-8-15-08-1</name>
    <dbReference type="NCBI Taxonomy" id="1458985"/>
    <lineage>
        <taxon>Bacteria</taxon>
        <taxon>Bacillati</taxon>
        <taxon>Cyanobacteriota</taxon>
        <taxon>Cyanophyceae</taxon>
        <taxon>Coleofasciculales</taxon>
        <taxon>Coleofasciculaceae</taxon>
        <taxon>Moorena</taxon>
    </lineage>
</organism>
<dbReference type="Proteomes" id="UP000177870">
    <property type="component" value="Chromosome"/>
</dbReference>
<gene>
    <name evidence="1" type="ORF">BJP34_16910</name>
</gene>
<dbReference type="EMBL" id="CP017599">
    <property type="protein sequence ID" value="AOX00901.1"/>
    <property type="molecule type" value="Genomic_DNA"/>
</dbReference>
<dbReference type="NCBIfam" id="TIGR03187">
    <property type="entry name" value="DGQHR"/>
    <property type="match status" value="2"/>
</dbReference>
<dbReference type="CDD" id="cd16414">
    <property type="entry name" value="dndB_like"/>
    <property type="match status" value="1"/>
</dbReference>
<dbReference type="AlphaFoldDB" id="A0A1D8TTC5"/>
<dbReference type="InterPro" id="IPR017601">
    <property type="entry name" value="DGQHR-contain_dom"/>
</dbReference>
<protein>
    <recommendedName>
        <fullName evidence="3">DGQHR domain-containing protein</fullName>
    </recommendedName>
</protein>
<evidence type="ECO:0000313" key="2">
    <source>
        <dbReference type="Proteomes" id="UP000177870"/>
    </source>
</evidence>
<dbReference type="OrthoDB" id="415825at2"/>
<evidence type="ECO:0008006" key="3">
    <source>
        <dbReference type="Google" id="ProtNLM"/>
    </source>
</evidence>
<dbReference type="KEGG" id="mpro:BJP34_16910"/>
<dbReference type="InterPro" id="IPR017642">
    <property type="entry name" value="DNA_S_mod_DndB"/>
</dbReference>
<dbReference type="RefSeq" id="WP_070393352.1">
    <property type="nucleotide sequence ID" value="NZ_CP017599.1"/>
</dbReference>
<sequence>MVIKTENHPNDLAKQILEQENQDRQALALLLDRHLARNDQILVQKTQMGTTEAFIGSVTLEWLAIRVRYASQLPLFQQKFDQQTNNIVRDADTIEALQQRPLDWSRQAALAQYLAARKTHKFPPVLVVLSSGWVDNAQAAQWDKNQRARQSAAEFTSLDKDRTVGLLDVSDHVSIFALDGQHRLMGIQALMELIKIGTLQKYSKGKKPIGSLITVDDLIEEYHISPGYLQSLATEKIGIEFIPAVVQGETREEARRRIRSIFAHVNLMAVRLSKGQLALLNEDDGFSIVARKIAMTHPLLREMENRNPRVNWDSATVSAKSTVLTTLQALKHISELYLGYQFFHWKPCEKGLIPMRPEDEELEMGTKTLTELFDYLASLPSYQKLDHGKETPQLRRFNHERGGGEGNMLFRPVGQIALVQALGILVFNKDFSLKAIFDKLQKYDGSGGFSQIDHPQSPWYGILYDPNRKRVLVSGRELASKVMLYLLGGVTERMERAQLRIAVANARSVGKDQGISFEGKFVKLKEVGLPPQL</sequence>
<dbReference type="Pfam" id="PF14072">
    <property type="entry name" value="DndB"/>
    <property type="match status" value="1"/>
</dbReference>
<name>A0A1D8TTC5_9CYAN</name>
<evidence type="ECO:0000313" key="1">
    <source>
        <dbReference type="EMBL" id="AOX00901.1"/>
    </source>
</evidence>
<proteinExistence type="predicted"/>